<dbReference type="GO" id="GO:0008198">
    <property type="term" value="F:ferrous iron binding"/>
    <property type="evidence" value="ECO:0007669"/>
    <property type="project" value="InterPro"/>
</dbReference>
<evidence type="ECO:0000256" key="1">
    <source>
        <dbReference type="ARBA" id="ARBA00023002"/>
    </source>
</evidence>
<dbReference type="GO" id="GO:0016702">
    <property type="term" value="F:oxidoreductase activity, acting on single donors with incorporation of molecular oxygen, incorporation of two atoms of oxygen"/>
    <property type="evidence" value="ECO:0007669"/>
    <property type="project" value="UniProtKB-ARBA"/>
</dbReference>
<name>A0A1F5S5M7_9BACT</name>
<evidence type="ECO:0000313" key="4">
    <source>
        <dbReference type="Proteomes" id="UP000177407"/>
    </source>
</evidence>
<protein>
    <submittedName>
        <fullName evidence="3">AmmeMemoRadiSam system protein B</fullName>
    </submittedName>
</protein>
<evidence type="ECO:0000313" key="3">
    <source>
        <dbReference type="EMBL" id="OGF21571.1"/>
    </source>
</evidence>
<reference evidence="3 4" key="1">
    <citation type="journal article" date="2016" name="Nat. Commun.">
        <title>Thousands of microbial genomes shed light on interconnected biogeochemical processes in an aquifer system.</title>
        <authorList>
            <person name="Anantharaman K."/>
            <person name="Brown C.T."/>
            <person name="Hug L.A."/>
            <person name="Sharon I."/>
            <person name="Castelle C.J."/>
            <person name="Probst A.J."/>
            <person name="Thomas B.C."/>
            <person name="Singh A."/>
            <person name="Wilkins M.J."/>
            <person name="Karaoz U."/>
            <person name="Brodie E.L."/>
            <person name="Williams K.H."/>
            <person name="Hubbard S.S."/>
            <person name="Banfield J.F."/>
        </authorList>
    </citation>
    <scope>NUCLEOTIDE SEQUENCE [LARGE SCALE GENOMIC DNA]</scope>
</reference>
<dbReference type="Proteomes" id="UP000177407">
    <property type="component" value="Unassembled WGS sequence"/>
</dbReference>
<dbReference type="PANTHER" id="PTHR30096:SF0">
    <property type="entry name" value="4,5-DOPA DIOXYGENASE EXTRADIOL-LIKE PROTEIN"/>
    <property type="match status" value="1"/>
</dbReference>
<proteinExistence type="predicted"/>
<comment type="caution">
    <text evidence="3">The sequence shown here is derived from an EMBL/GenBank/DDBJ whole genome shotgun (WGS) entry which is preliminary data.</text>
</comment>
<dbReference type="Pfam" id="PF02900">
    <property type="entry name" value="LigB"/>
    <property type="match status" value="1"/>
</dbReference>
<accession>A0A1F5S5M7</accession>
<evidence type="ECO:0000259" key="2">
    <source>
        <dbReference type="Pfam" id="PF02900"/>
    </source>
</evidence>
<dbReference type="AlphaFoldDB" id="A0A1F5S5M7"/>
<dbReference type="EMBL" id="MFGA01000003">
    <property type="protein sequence ID" value="OGF21571.1"/>
    <property type="molecule type" value="Genomic_DNA"/>
</dbReference>
<dbReference type="PANTHER" id="PTHR30096">
    <property type="entry name" value="4,5-DOPA DIOXYGENASE EXTRADIOL-LIKE PROTEIN"/>
    <property type="match status" value="1"/>
</dbReference>
<sequence length="263" mass="29254">MLVFAAITPHPPILIPSIGKENLKRIKKTENAMTELEKKIFESGAETIIVISPHGQILPDAFSVNLNPEYEINLEEFGDFGTKTKYKTNTRLAYKIKELAESQNIPVILNSDQYLDHGSAIPLSYLTKRLKNVSILPIGYSLLDLKAHYSFGDFLKEIILDDDKKIAVIASGDLSHCVTKDAPAGYSPRGKEFDEKLVELITNKNITGILKIDQGLIEEAGECGLRSIMILLGLLERINYTPEILSYEAPFGVGYLVANFKLN</sequence>
<dbReference type="NCBIfam" id="TIGR04336">
    <property type="entry name" value="AmmeMemoSam_B"/>
    <property type="match status" value="1"/>
</dbReference>
<dbReference type="InterPro" id="IPR004183">
    <property type="entry name" value="Xdiol_dOase_suB"/>
</dbReference>
<organism evidence="3 4">
    <name type="scientific">Candidatus Falkowbacteria bacterium RIFOXYA2_FULL_38_12</name>
    <dbReference type="NCBI Taxonomy" id="1797993"/>
    <lineage>
        <taxon>Bacteria</taxon>
        <taxon>Candidatus Falkowiibacteriota</taxon>
    </lineage>
</organism>
<gene>
    <name evidence="3" type="ORF">A2257_02770</name>
</gene>
<dbReference type="Gene3D" id="3.40.830.10">
    <property type="entry name" value="LigB-like"/>
    <property type="match status" value="1"/>
</dbReference>
<keyword evidence="1" id="KW-0560">Oxidoreductase</keyword>
<dbReference type="SUPFAM" id="SSF53213">
    <property type="entry name" value="LigB-like"/>
    <property type="match status" value="1"/>
</dbReference>
<feature type="domain" description="Extradiol ring-cleavage dioxygenase class III enzyme subunit B" evidence="2">
    <location>
        <begin position="5"/>
        <end position="257"/>
    </location>
</feature>
<dbReference type="CDD" id="cd07951">
    <property type="entry name" value="ED_3B_N_AMMECR1"/>
    <property type="match status" value="1"/>
</dbReference>